<dbReference type="InParanoid" id="A0A7E5W4B5"/>
<dbReference type="OrthoDB" id="5796153at2759"/>
<evidence type="ECO:0000313" key="7">
    <source>
        <dbReference type="Proteomes" id="UP000322000"/>
    </source>
</evidence>
<dbReference type="InterPro" id="IPR018155">
    <property type="entry name" value="Hyaluronidase"/>
</dbReference>
<evidence type="ECO:0000256" key="1">
    <source>
        <dbReference type="ARBA" id="ARBA00008871"/>
    </source>
</evidence>
<feature type="signal peptide" evidence="6">
    <location>
        <begin position="1"/>
        <end position="16"/>
    </location>
</feature>
<dbReference type="Gene3D" id="3.20.20.70">
    <property type="entry name" value="Aldolase class I"/>
    <property type="match status" value="1"/>
</dbReference>
<proteinExistence type="inferred from homology"/>
<sequence length="691" mass="77429">MKTFLFIFLAGYAVRCDDSNYYVVQMPERTSTKEFKVYWNVPTMQCTSKKIPFDDLDTYGIIQNTGDSFRGDKIAILYDPGAFPALLENSTTGEIKYRNGGVPQEGDLIVHLNTFQNVLEQSVPDRNFNGIGIIDFESWRPVLRQNFGTLTPYKDVSYEIEKKRHWWWKKQWIEEEAKRRFEKSGRDFMQATIALAKKMRPLALWGYYGFPYCFNMADNNRQEACADKVPQENNAISWLWKESTVLLPSVYSSSSMSAGQLAALIRGRVREAARLRAPRTPILPYFWYRYRDAGFFNETELKLALSTFYKSNASGFIIWGSSSDVNTVAKCNNLKDYVTNILGPAVAKYTKPIVRQDEEVEETYNLIFNNESQYDPEYTWIPPVNYTQNIEHMVTQELKDKNETTVLDTDTESILVDMILNKIANYCVDGCDKHKVNKTVTGDNSTTSEAPVALVTEDPFKNVTKVVVTEPTTTDEEMYEYDTTGDGTGKDFYDGNDYGETSSIRTEGTSTTQTTESSTTSVNTEDTSTTPKEEEKTTLSISAEESSTYGTNTPEPSTYTESTKGTSTLEVSTIELNNDTTSTTENNLDNTSTDQSSTIDDNVTRSTVESSTTQSTEDYKTESTSLRADDSITSTIEAVSSNTEESSTIYPTLGAEISTDVTNSIDSTKGTNGDGTTVAPVLTEQVVVSVV</sequence>
<evidence type="ECO:0000256" key="2">
    <source>
        <dbReference type="ARBA" id="ARBA00023157"/>
    </source>
</evidence>
<reference evidence="8" key="1">
    <citation type="submission" date="2025-08" db="UniProtKB">
        <authorList>
            <consortium name="RefSeq"/>
        </authorList>
    </citation>
    <scope>IDENTIFICATION</scope>
</reference>
<keyword evidence="4" id="KW-0378">Hydrolase</keyword>
<name>A0A7E5W4B5_TRINI</name>
<dbReference type="AlphaFoldDB" id="A0A7E5W4B5"/>
<protein>
    <recommendedName>
        <fullName evidence="4">Hyaluronidase</fullName>
        <ecNumber evidence="4">3.2.1.35</ecNumber>
    </recommendedName>
</protein>
<evidence type="ECO:0000256" key="4">
    <source>
        <dbReference type="RuleBase" id="RU610713"/>
    </source>
</evidence>
<dbReference type="GO" id="GO:0004415">
    <property type="term" value="F:hyalurononglucosaminidase activity"/>
    <property type="evidence" value="ECO:0007669"/>
    <property type="project" value="UniProtKB-UniRule"/>
</dbReference>
<dbReference type="RefSeq" id="XP_026735357.1">
    <property type="nucleotide sequence ID" value="XM_026879556.1"/>
</dbReference>
<dbReference type="InterPro" id="IPR017853">
    <property type="entry name" value="GH"/>
</dbReference>
<dbReference type="GO" id="GO:0030214">
    <property type="term" value="P:hyaluronan catabolic process"/>
    <property type="evidence" value="ECO:0007669"/>
    <property type="project" value="TreeGrafter"/>
</dbReference>
<feature type="compositionally biased region" description="Polar residues" evidence="5">
    <location>
        <begin position="539"/>
        <end position="601"/>
    </location>
</feature>
<evidence type="ECO:0000256" key="5">
    <source>
        <dbReference type="SAM" id="MobiDB-lite"/>
    </source>
</evidence>
<dbReference type="GeneID" id="113499184"/>
<dbReference type="SUPFAM" id="SSF51445">
    <property type="entry name" value="(Trans)glycosidases"/>
    <property type="match status" value="1"/>
</dbReference>
<dbReference type="InterPro" id="IPR013785">
    <property type="entry name" value="Aldolase_TIM"/>
</dbReference>
<gene>
    <name evidence="8" type="primary">LOC113499184</name>
</gene>
<dbReference type="PANTHER" id="PTHR11769">
    <property type="entry name" value="HYALURONIDASE"/>
    <property type="match status" value="1"/>
</dbReference>
<feature type="region of interest" description="Disordered" evidence="5">
    <location>
        <begin position="469"/>
        <end position="628"/>
    </location>
</feature>
<keyword evidence="3" id="KW-0325">Glycoprotein</keyword>
<dbReference type="GO" id="GO:0005975">
    <property type="term" value="P:carbohydrate metabolic process"/>
    <property type="evidence" value="ECO:0007669"/>
    <property type="project" value="InterPro"/>
</dbReference>
<keyword evidence="7" id="KW-1185">Reference proteome</keyword>
<dbReference type="Pfam" id="PF01630">
    <property type="entry name" value="Glyco_hydro_56"/>
    <property type="match status" value="1"/>
</dbReference>
<keyword evidence="2" id="KW-1015">Disulfide bond</keyword>
<evidence type="ECO:0000256" key="6">
    <source>
        <dbReference type="SAM" id="SignalP"/>
    </source>
</evidence>
<dbReference type="Proteomes" id="UP000322000">
    <property type="component" value="Chromosome 12"/>
</dbReference>
<feature type="compositionally biased region" description="Low complexity" evidence="5">
    <location>
        <begin position="506"/>
        <end position="530"/>
    </location>
</feature>
<keyword evidence="4" id="KW-0326">Glycosidase</keyword>
<comment type="catalytic activity">
    <reaction evidence="4">
        <text>Random hydrolysis of (1-&gt;4)-linkages between N-acetyl-beta-D-glucosamine and D-glucuronate residues in hyaluronate.</text>
        <dbReference type="EC" id="3.2.1.35"/>
    </reaction>
</comment>
<keyword evidence="6" id="KW-0732">Signal</keyword>
<dbReference type="InterPro" id="IPR001329">
    <property type="entry name" value="Venom_Hyaluronidase"/>
</dbReference>
<dbReference type="PRINTS" id="PR00847">
    <property type="entry name" value="HYALURONDASE"/>
</dbReference>
<dbReference type="GO" id="GO:0006952">
    <property type="term" value="P:defense response"/>
    <property type="evidence" value="ECO:0007669"/>
    <property type="project" value="InterPro"/>
</dbReference>
<feature type="chain" id="PRO_5028992960" description="Hyaluronidase" evidence="6">
    <location>
        <begin position="17"/>
        <end position="691"/>
    </location>
</feature>
<dbReference type="EC" id="3.2.1.35" evidence="4"/>
<dbReference type="PRINTS" id="PR00846">
    <property type="entry name" value="GLHYDRLASE56"/>
</dbReference>
<dbReference type="KEGG" id="tnl:113499184"/>
<organism evidence="7 8">
    <name type="scientific">Trichoplusia ni</name>
    <name type="common">Cabbage looper</name>
    <dbReference type="NCBI Taxonomy" id="7111"/>
    <lineage>
        <taxon>Eukaryota</taxon>
        <taxon>Metazoa</taxon>
        <taxon>Ecdysozoa</taxon>
        <taxon>Arthropoda</taxon>
        <taxon>Hexapoda</taxon>
        <taxon>Insecta</taxon>
        <taxon>Pterygota</taxon>
        <taxon>Neoptera</taxon>
        <taxon>Endopterygota</taxon>
        <taxon>Lepidoptera</taxon>
        <taxon>Glossata</taxon>
        <taxon>Ditrysia</taxon>
        <taxon>Noctuoidea</taxon>
        <taxon>Noctuidae</taxon>
        <taxon>Plusiinae</taxon>
        <taxon>Trichoplusia</taxon>
    </lineage>
</organism>
<evidence type="ECO:0000313" key="8">
    <source>
        <dbReference type="RefSeq" id="XP_026735357.1"/>
    </source>
</evidence>
<accession>A0A7E5W4B5</accession>
<comment type="similarity">
    <text evidence="1 4">Belongs to the glycosyl hydrolase 56 family.</text>
</comment>
<feature type="compositionally biased region" description="Low complexity" evidence="5">
    <location>
        <begin position="604"/>
        <end position="616"/>
    </location>
</feature>
<dbReference type="PANTHER" id="PTHR11769:SF35">
    <property type="entry name" value="HYALURONIDASE"/>
    <property type="match status" value="1"/>
</dbReference>
<evidence type="ECO:0000256" key="3">
    <source>
        <dbReference type="ARBA" id="ARBA00023180"/>
    </source>
</evidence>